<dbReference type="AlphaFoldDB" id="A0A3N2PST5"/>
<reference evidence="1 2" key="1">
    <citation type="journal article" date="2018" name="Mol. Ecol.">
        <title>The obligate alkalophilic soda-lake fungus Sodiomyces alkalinus has shifted to a protein diet.</title>
        <authorList>
            <person name="Grum-Grzhimaylo A.A."/>
            <person name="Falkoski D.L."/>
            <person name="van den Heuvel J."/>
            <person name="Valero-Jimenez C.A."/>
            <person name="Min B."/>
            <person name="Choi I.G."/>
            <person name="Lipzen A."/>
            <person name="Daum C.G."/>
            <person name="Aanen D.K."/>
            <person name="Tsang A."/>
            <person name="Henrissat B."/>
            <person name="Bilanenko E.N."/>
            <person name="de Vries R.P."/>
            <person name="van Kan J.A.L."/>
            <person name="Grigoriev I.V."/>
            <person name="Debets A.J.M."/>
        </authorList>
    </citation>
    <scope>NUCLEOTIDE SEQUENCE [LARGE SCALE GENOMIC DNA]</scope>
    <source>
        <strain evidence="1 2">F11</strain>
    </source>
</reference>
<sequence>MVNCFDNCFQQNVRFQQRVERQSQKKKKKKTRRCLLPGTERSIVRLMRRQTWSNTEHSPTPPGLSPSLVFLVLFSLPSGPKNTAQAPLLTSLNIRHGIFRSRISGCEMIS</sequence>
<organism evidence="1 2">
    <name type="scientific">Sodiomyces alkalinus (strain CBS 110278 / VKM F-3762 / F11)</name>
    <name type="common">Alkaliphilic filamentous fungus</name>
    <dbReference type="NCBI Taxonomy" id="1314773"/>
    <lineage>
        <taxon>Eukaryota</taxon>
        <taxon>Fungi</taxon>
        <taxon>Dikarya</taxon>
        <taxon>Ascomycota</taxon>
        <taxon>Pezizomycotina</taxon>
        <taxon>Sordariomycetes</taxon>
        <taxon>Hypocreomycetidae</taxon>
        <taxon>Glomerellales</taxon>
        <taxon>Plectosphaerellaceae</taxon>
        <taxon>Sodiomyces</taxon>
    </lineage>
</organism>
<dbReference type="EMBL" id="ML119057">
    <property type="protein sequence ID" value="ROT37538.1"/>
    <property type="molecule type" value="Genomic_DNA"/>
</dbReference>
<dbReference type="RefSeq" id="XP_028465344.1">
    <property type="nucleotide sequence ID" value="XM_028607192.1"/>
</dbReference>
<keyword evidence="2" id="KW-1185">Reference proteome</keyword>
<dbReference type="GeneID" id="39575670"/>
<name>A0A3N2PST5_SODAK</name>
<accession>A0A3N2PST5</accession>
<protein>
    <submittedName>
        <fullName evidence="1">Uncharacterized protein</fullName>
    </submittedName>
</protein>
<evidence type="ECO:0000313" key="1">
    <source>
        <dbReference type="EMBL" id="ROT37538.1"/>
    </source>
</evidence>
<gene>
    <name evidence="1" type="ORF">SODALDRAFT_199474</name>
</gene>
<evidence type="ECO:0000313" key="2">
    <source>
        <dbReference type="Proteomes" id="UP000272025"/>
    </source>
</evidence>
<proteinExistence type="predicted"/>
<dbReference type="Proteomes" id="UP000272025">
    <property type="component" value="Unassembled WGS sequence"/>
</dbReference>